<name>A0A177ADX1_9PEZI</name>
<dbReference type="VEuPathDB" id="FungiDB:GMDG_03691"/>
<keyword evidence="1" id="KW-0677">Repeat</keyword>
<dbReference type="Pfam" id="PF24883">
    <property type="entry name" value="NPHP3_N"/>
    <property type="match status" value="1"/>
</dbReference>
<organism evidence="3">
    <name type="scientific">Pseudogymnoascus destructans</name>
    <dbReference type="NCBI Taxonomy" id="655981"/>
    <lineage>
        <taxon>Eukaryota</taxon>
        <taxon>Fungi</taxon>
        <taxon>Dikarya</taxon>
        <taxon>Ascomycota</taxon>
        <taxon>Pezizomycotina</taxon>
        <taxon>Leotiomycetes</taxon>
        <taxon>Thelebolales</taxon>
        <taxon>Thelebolaceae</taxon>
        <taxon>Pseudogymnoascus</taxon>
    </lineage>
</organism>
<dbReference type="Proteomes" id="UP000077154">
    <property type="component" value="Unassembled WGS sequence"/>
</dbReference>
<dbReference type="PANTHER" id="PTHR10039">
    <property type="entry name" value="AMELOGENIN"/>
    <property type="match status" value="1"/>
</dbReference>
<proteinExistence type="predicted"/>
<accession>A0A177ADX1</accession>
<sequence length="293" mass="33215">MSFGFSVGDFITAIELANKIRKEFVDAPSQFKAVSDEIRGLSIVLQDADVAFPKQELNTDQKRDLEVIDKGCQNVLDELQRILDKYSELGSEYASVGKRIKRVWKRLNWKLEDIDELRSRISTNIGFLDAFNGRLTRDNVVKLVRHQEDQGRQTVLDWLAPVDYAAQQSDFISRRAVGTGQWLLESAEFQAWVKTDQQVLFCPGIPGAGKTILTSIVVDCLHAKFPKDTNIGIAYLYCNFRRQDKQKADGLVASLLKQLAQGLYPLPQSVKSLYDSHKEKRTRPTFNEISSAL</sequence>
<dbReference type="GeneID" id="36287467"/>
<evidence type="ECO:0000256" key="1">
    <source>
        <dbReference type="ARBA" id="ARBA00022737"/>
    </source>
</evidence>
<dbReference type="RefSeq" id="XP_024324666.1">
    <property type="nucleotide sequence ID" value="XM_024468028.1"/>
</dbReference>
<feature type="domain" description="Nephrocystin 3-like N-terminal" evidence="2">
    <location>
        <begin position="178"/>
        <end position="289"/>
    </location>
</feature>
<dbReference type="EMBL" id="KV441394">
    <property type="protein sequence ID" value="OAF59383.1"/>
    <property type="molecule type" value="Genomic_DNA"/>
</dbReference>
<evidence type="ECO:0000313" key="3">
    <source>
        <dbReference type="EMBL" id="OAF59383.1"/>
    </source>
</evidence>
<dbReference type="PANTHER" id="PTHR10039:SF15">
    <property type="entry name" value="NACHT DOMAIN-CONTAINING PROTEIN"/>
    <property type="match status" value="1"/>
</dbReference>
<evidence type="ECO:0000259" key="2">
    <source>
        <dbReference type="Pfam" id="PF24883"/>
    </source>
</evidence>
<dbReference type="Gene3D" id="3.40.50.300">
    <property type="entry name" value="P-loop containing nucleotide triphosphate hydrolases"/>
    <property type="match status" value="1"/>
</dbReference>
<dbReference type="InterPro" id="IPR056884">
    <property type="entry name" value="NPHP3-like_N"/>
</dbReference>
<dbReference type="InterPro" id="IPR027417">
    <property type="entry name" value="P-loop_NTPase"/>
</dbReference>
<gene>
    <name evidence="3" type="ORF">VC83_04395</name>
</gene>
<dbReference type="OrthoDB" id="1577640at2759"/>
<dbReference type="eggNOG" id="KOG4177">
    <property type="taxonomic scope" value="Eukaryota"/>
</dbReference>
<protein>
    <recommendedName>
        <fullName evidence="2">Nephrocystin 3-like N-terminal domain-containing protein</fullName>
    </recommendedName>
</protein>
<dbReference type="AlphaFoldDB" id="A0A177ADX1"/>
<reference evidence="3" key="1">
    <citation type="submission" date="2016-03" db="EMBL/GenBank/DDBJ databases">
        <title>Updated assembly of Pseudogymnoascus destructans, the fungus causing white-nose syndrome of bats.</title>
        <authorList>
            <person name="Palmer J.M."/>
            <person name="Drees K.P."/>
            <person name="Foster J.T."/>
            <person name="Lindner D.L."/>
        </authorList>
    </citation>
    <scope>NUCLEOTIDE SEQUENCE [LARGE SCALE GENOMIC DNA]</scope>
    <source>
        <strain evidence="3">20631-21</strain>
    </source>
</reference>